<protein>
    <submittedName>
        <fullName evidence="1">Uncharacterized protein</fullName>
    </submittedName>
</protein>
<reference evidence="1" key="1">
    <citation type="submission" date="2020-10" db="EMBL/GenBank/DDBJ databases">
        <title>Taxonomic study of unclassified bacteria belonging to the class Ktedonobacteria.</title>
        <authorList>
            <person name="Yabe S."/>
            <person name="Wang C.M."/>
            <person name="Zheng Y."/>
            <person name="Sakai Y."/>
            <person name="Cavaletti L."/>
            <person name="Monciardini P."/>
            <person name="Donadio S."/>
        </authorList>
    </citation>
    <scope>NUCLEOTIDE SEQUENCE</scope>
    <source>
        <strain evidence="1">ID150040</strain>
    </source>
</reference>
<dbReference type="AlphaFoldDB" id="A0A8J3IEA1"/>
<keyword evidence="2" id="KW-1185">Reference proteome</keyword>
<evidence type="ECO:0000313" key="2">
    <source>
        <dbReference type="Proteomes" id="UP000597444"/>
    </source>
</evidence>
<evidence type="ECO:0000313" key="1">
    <source>
        <dbReference type="EMBL" id="GHO90943.1"/>
    </source>
</evidence>
<sequence length="91" mass="10286">MHPLSSPYPFTPPLSLINTEKARKRFGERAVDLHIEMAHIGGSQRFGDLLPYVLSAANFSTPDSRVNPGGKQVEKQRQRGKWLEQTIRQVT</sequence>
<comment type="caution">
    <text evidence="1">The sequence shown here is derived from an EMBL/GenBank/DDBJ whole genome shotgun (WGS) entry which is preliminary data.</text>
</comment>
<accession>A0A8J3IEA1</accession>
<organism evidence="1 2">
    <name type="scientific">Reticulibacter mediterranei</name>
    <dbReference type="NCBI Taxonomy" id="2778369"/>
    <lineage>
        <taxon>Bacteria</taxon>
        <taxon>Bacillati</taxon>
        <taxon>Chloroflexota</taxon>
        <taxon>Ktedonobacteria</taxon>
        <taxon>Ktedonobacterales</taxon>
        <taxon>Reticulibacteraceae</taxon>
        <taxon>Reticulibacter</taxon>
    </lineage>
</organism>
<dbReference type="Proteomes" id="UP000597444">
    <property type="component" value="Unassembled WGS sequence"/>
</dbReference>
<gene>
    <name evidence="1" type="ORF">KSF_009910</name>
</gene>
<dbReference type="EMBL" id="BNJK01000001">
    <property type="protein sequence ID" value="GHO90943.1"/>
    <property type="molecule type" value="Genomic_DNA"/>
</dbReference>
<dbReference type="RefSeq" id="WP_220201876.1">
    <property type="nucleotide sequence ID" value="NZ_BNJK01000001.1"/>
</dbReference>
<proteinExistence type="predicted"/>
<name>A0A8J3IEA1_9CHLR</name>